<accession>A0A0F4GD10</accession>
<dbReference type="PANTHER" id="PTHR37488:SF2">
    <property type="entry name" value="DUF1275 DOMAIN-CONTAINING PROTEIN"/>
    <property type="match status" value="1"/>
</dbReference>
<evidence type="ECO:0008006" key="5">
    <source>
        <dbReference type="Google" id="ProtNLM"/>
    </source>
</evidence>
<dbReference type="PANTHER" id="PTHR37488">
    <property type="entry name" value="DUF1275 DOMAIN-CONTAINING PROTEIN"/>
    <property type="match status" value="1"/>
</dbReference>
<feature type="transmembrane region" description="Helical" evidence="2">
    <location>
        <begin position="278"/>
        <end position="295"/>
    </location>
</feature>
<reference evidence="3 4" key="1">
    <citation type="submission" date="2015-03" db="EMBL/GenBank/DDBJ databases">
        <title>RNA-seq based gene annotation and comparative genomics of four Zymoseptoria species reveal species-specific pathogenicity related genes and transposable element activity.</title>
        <authorList>
            <person name="Grandaubert J."/>
            <person name="Bhattacharyya A."/>
            <person name="Stukenbrock E.H."/>
        </authorList>
    </citation>
    <scope>NUCLEOTIDE SEQUENCE [LARGE SCALE GENOMIC DNA]</scope>
    <source>
        <strain evidence="3 4">Zb18110</strain>
    </source>
</reference>
<dbReference type="EMBL" id="LAFY01004086">
    <property type="protein sequence ID" value="KJX95229.1"/>
    <property type="molecule type" value="Genomic_DNA"/>
</dbReference>
<feature type="region of interest" description="Disordered" evidence="1">
    <location>
        <begin position="1"/>
        <end position="89"/>
    </location>
</feature>
<feature type="transmembrane region" description="Helical" evidence="2">
    <location>
        <begin position="301"/>
        <end position="320"/>
    </location>
</feature>
<feature type="transmembrane region" description="Helical" evidence="2">
    <location>
        <begin position="190"/>
        <end position="213"/>
    </location>
</feature>
<feature type="transmembrane region" description="Helical" evidence="2">
    <location>
        <begin position="163"/>
        <end position="183"/>
    </location>
</feature>
<dbReference type="Proteomes" id="UP000033647">
    <property type="component" value="Unassembled WGS sequence"/>
</dbReference>
<comment type="caution">
    <text evidence="3">The sequence shown here is derived from an EMBL/GenBank/DDBJ whole genome shotgun (WGS) entry which is preliminary data.</text>
</comment>
<keyword evidence="2" id="KW-1133">Transmembrane helix</keyword>
<evidence type="ECO:0000256" key="1">
    <source>
        <dbReference type="SAM" id="MobiDB-lite"/>
    </source>
</evidence>
<keyword evidence="2" id="KW-0812">Transmembrane</keyword>
<evidence type="ECO:0000313" key="3">
    <source>
        <dbReference type="EMBL" id="KJX95229.1"/>
    </source>
</evidence>
<keyword evidence="4" id="KW-1185">Reference proteome</keyword>
<dbReference type="AlphaFoldDB" id="A0A0F4GD10"/>
<feature type="transmembrane region" description="Helical" evidence="2">
    <location>
        <begin position="219"/>
        <end position="243"/>
    </location>
</feature>
<gene>
    <name evidence="3" type="ORF">TI39_contig4126g00021</name>
</gene>
<proteinExistence type="predicted"/>
<dbReference type="InterPro" id="IPR010699">
    <property type="entry name" value="DUF1275"/>
</dbReference>
<evidence type="ECO:0000256" key="2">
    <source>
        <dbReference type="SAM" id="Phobius"/>
    </source>
</evidence>
<dbReference type="STRING" id="1047168.A0A0F4GD10"/>
<dbReference type="Pfam" id="PF06912">
    <property type="entry name" value="DUF1275"/>
    <property type="match status" value="1"/>
</dbReference>
<feature type="compositionally biased region" description="Low complexity" evidence="1">
    <location>
        <begin position="1"/>
        <end position="15"/>
    </location>
</feature>
<feature type="compositionally biased region" description="Polar residues" evidence="1">
    <location>
        <begin position="17"/>
        <end position="34"/>
    </location>
</feature>
<organism evidence="3 4">
    <name type="scientific">Zymoseptoria brevis</name>
    <dbReference type="NCBI Taxonomy" id="1047168"/>
    <lineage>
        <taxon>Eukaryota</taxon>
        <taxon>Fungi</taxon>
        <taxon>Dikarya</taxon>
        <taxon>Ascomycota</taxon>
        <taxon>Pezizomycotina</taxon>
        <taxon>Dothideomycetes</taxon>
        <taxon>Dothideomycetidae</taxon>
        <taxon>Mycosphaerellales</taxon>
        <taxon>Mycosphaerellaceae</taxon>
        <taxon>Zymoseptoria</taxon>
    </lineage>
</organism>
<dbReference type="OrthoDB" id="5223589at2759"/>
<sequence>MLSPESPSQQPSRPSNVGRSATAPQLDQALQQELPTHRSFHQFLEEYTHPSTDSSKQNDSDRINDLGNSRSNSQSSSSPTEPPTSRLSFPTRSSWRTYFMQEVATDRYLEAQLLLMTLTTGVVDAMTYSTYGVFASKQTGNTLFLALYASGHEALGPGFEKNVGTSISVFILGAAFFGHLGHVSRQKRRVWLLVSNAFQALLMLAAAAIRYFVSRRETGSGALAILALLTFAEAGQIATALNVGMPELNTTMITGALIQLCTDRRIFAWSNVKRNRRLAFFASILAGGFVGAGTMRSRSPSAALVVAAAIKGFLVITFLGNRGLVEKTELLEDGGRKVEGTATPAARVLWGA</sequence>
<protein>
    <recommendedName>
        <fullName evidence="5">DUF1275 domain protein</fullName>
    </recommendedName>
</protein>
<evidence type="ECO:0000313" key="4">
    <source>
        <dbReference type="Proteomes" id="UP000033647"/>
    </source>
</evidence>
<keyword evidence="2" id="KW-0472">Membrane</keyword>
<name>A0A0F4GD10_9PEZI</name>
<feature type="compositionally biased region" description="Low complexity" evidence="1">
    <location>
        <begin position="68"/>
        <end position="88"/>
    </location>
</feature>